<evidence type="ECO:0000256" key="1">
    <source>
        <dbReference type="ARBA" id="ARBA00004613"/>
    </source>
</evidence>
<dbReference type="GO" id="GO:0005576">
    <property type="term" value="C:extracellular region"/>
    <property type="evidence" value="ECO:0007669"/>
    <property type="project" value="UniProtKB-SubCell"/>
</dbReference>
<dbReference type="VEuPathDB" id="VectorBase:RPRC002584"/>
<proteinExistence type="evidence at transcript level"/>
<dbReference type="Pfam" id="PF03973">
    <property type="entry name" value="Triabin"/>
    <property type="match status" value="1"/>
</dbReference>
<dbReference type="AlphaFoldDB" id="R4FQL0"/>
<protein>
    <submittedName>
        <fullName evidence="6">Putative triabin length</fullName>
    </submittedName>
</protein>
<keyword evidence="3 5" id="KW-0732">Signal</keyword>
<organism evidence="6">
    <name type="scientific">Rhodnius prolixus</name>
    <name type="common">Triatomid bug</name>
    <dbReference type="NCBI Taxonomy" id="13249"/>
    <lineage>
        <taxon>Eukaryota</taxon>
        <taxon>Metazoa</taxon>
        <taxon>Ecdysozoa</taxon>
        <taxon>Arthropoda</taxon>
        <taxon>Hexapoda</taxon>
        <taxon>Insecta</taxon>
        <taxon>Pterygota</taxon>
        <taxon>Neoptera</taxon>
        <taxon>Paraneoptera</taxon>
        <taxon>Hemiptera</taxon>
        <taxon>Heteroptera</taxon>
        <taxon>Panheteroptera</taxon>
        <taxon>Cimicomorpha</taxon>
        <taxon>Reduviidae</taxon>
        <taxon>Triatominae</taxon>
        <taxon>Rhodnius</taxon>
    </lineage>
</organism>
<reference evidence="6" key="1">
    <citation type="submission" date="2013-04" db="EMBL/GenBank/DDBJ databases">
        <title>An insight into the transcriptome of the digestive tract of the blood sucking bug, Rhodnius prolixus.</title>
        <authorList>
            <person name="Ribeiro J.M.C."/>
            <person name="Genta F.A."/>
            <person name="Sorgine M.H.F."/>
            <person name="Paiva-Silva G.O."/>
            <person name="Majerowicz D."/>
            <person name="Medeiros M."/>
            <person name="Koerich L."/>
            <person name="Terra W.R."/>
            <person name="Ferreira C."/>
            <person name="Pimentel A.C."/>
            <person name="Bisch P.M."/>
            <person name="Diniz M.M.P."/>
            <person name="Nascimento R."/>
            <person name="Salmon D."/>
            <person name="Silber A.M."/>
            <person name="Alves M."/>
            <person name="Oliveira M.F."/>
            <person name="Gondim K.C."/>
            <person name="Silva Neto M.A.C."/>
            <person name="Atella G.C."/>
            <person name="Araujo H."/>
            <person name="Dias F.S."/>
            <person name="Polycarpo C.R."/>
            <person name="Fampa P."/>
            <person name="Melo A.C."/>
            <person name="Tanaka A.S."/>
            <person name="Balczun C."/>
            <person name="Oliveira J.H.M."/>
            <person name="Goncalves R."/>
            <person name="Lazoski C."/>
            <person name="Pereira M.A."/>
            <person name="Rivera-Pomar R."/>
            <person name="Diambra L."/>
            <person name="Schaub G.A."/>
            <person name="Garcia E.S."/>
            <person name="Azambuja P."/>
            <person name="Braz G.R.C."/>
            <person name="Oliveira P.L."/>
        </authorList>
    </citation>
    <scope>NUCLEOTIDE SEQUENCE</scope>
</reference>
<dbReference type="GO" id="GO:0030682">
    <property type="term" value="P:symbiont-mediated perturbation of host defenses"/>
    <property type="evidence" value="ECO:0007669"/>
    <property type="project" value="InterPro"/>
</dbReference>
<dbReference type="InterPro" id="IPR005657">
    <property type="entry name" value="Triabi/Procalin"/>
</dbReference>
<sequence>MNTIILITIFGILMIRRIQCVQYDCESVNDQPNIDGFFKGNWQVTHSKIGAMFPICGKLETSSQDGKKIIKLDDEDESLEIKCKGNDCQATKDSGKITGLFRVVSTDNSNYALVYICTKPASFLKMIT</sequence>
<name>R4FQL0_RHOPR</name>
<dbReference type="Gene3D" id="2.40.128.20">
    <property type="match status" value="1"/>
</dbReference>
<feature type="chain" id="PRO_5004365179" evidence="5">
    <location>
        <begin position="21"/>
        <end position="128"/>
    </location>
</feature>
<dbReference type="EMBL" id="GAHY01000339">
    <property type="protein sequence ID" value="JAA77171.1"/>
    <property type="molecule type" value="mRNA"/>
</dbReference>
<evidence type="ECO:0000256" key="3">
    <source>
        <dbReference type="ARBA" id="ARBA00022729"/>
    </source>
</evidence>
<comment type="subcellular location">
    <subcellularLocation>
        <location evidence="1">Secreted</location>
    </subcellularLocation>
</comment>
<dbReference type="SUPFAM" id="SSF50814">
    <property type="entry name" value="Lipocalins"/>
    <property type="match status" value="1"/>
</dbReference>
<accession>R4FQL0</accession>
<evidence type="ECO:0000256" key="5">
    <source>
        <dbReference type="SAM" id="SignalP"/>
    </source>
</evidence>
<evidence type="ECO:0000313" key="6">
    <source>
        <dbReference type="EMBL" id="JAA77171.1"/>
    </source>
</evidence>
<keyword evidence="2" id="KW-0964">Secreted</keyword>
<evidence type="ECO:0000256" key="4">
    <source>
        <dbReference type="ARBA" id="ARBA00034121"/>
    </source>
</evidence>
<evidence type="ECO:0000256" key="2">
    <source>
        <dbReference type="ARBA" id="ARBA00022525"/>
    </source>
</evidence>
<comment type="similarity">
    <text evidence="4">Belongs to the calycin superfamily. Triabin family.</text>
</comment>
<dbReference type="InterPro" id="IPR012674">
    <property type="entry name" value="Calycin"/>
</dbReference>
<feature type="signal peptide" evidence="5">
    <location>
        <begin position="1"/>
        <end position="20"/>
    </location>
</feature>